<accession>A0A3D9I712</accession>
<organism evidence="1 2">
    <name type="scientific">Cohnella lupini</name>
    <dbReference type="NCBI Taxonomy" id="1294267"/>
    <lineage>
        <taxon>Bacteria</taxon>
        <taxon>Bacillati</taxon>
        <taxon>Bacillota</taxon>
        <taxon>Bacilli</taxon>
        <taxon>Bacillales</taxon>
        <taxon>Paenibacillaceae</taxon>
        <taxon>Cohnella</taxon>
    </lineage>
</organism>
<sequence length="58" mass="6531">MCIGGFHLCIPIRYGGWFGRLAPGSPFCLYQLMPDAPLTPEDTFRRSAFRRMKPVASP</sequence>
<dbReference type="AlphaFoldDB" id="A0A3D9I712"/>
<evidence type="ECO:0000313" key="2">
    <source>
        <dbReference type="Proteomes" id="UP000256869"/>
    </source>
</evidence>
<gene>
    <name evidence="1" type="ORF">DFP95_11036</name>
</gene>
<comment type="caution">
    <text evidence="1">The sequence shown here is derived from an EMBL/GenBank/DDBJ whole genome shotgun (WGS) entry which is preliminary data.</text>
</comment>
<dbReference type="EMBL" id="QRDY01000010">
    <property type="protein sequence ID" value="RED57563.1"/>
    <property type="molecule type" value="Genomic_DNA"/>
</dbReference>
<dbReference type="Proteomes" id="UP000256869">
    <property type="component" value="Unassembled WGS sequence"/>
</dbReference>
<name>A0A3D9I712_9BACL</name>
<evidence type="ECO:0000313" key="1">
    <source>
        <dbReference type="EMBL" id="RED57563.1"/>
    </source>
</evidence>
<proteinExistence type="predicted"/>
<reference evidence="1 2" key="1">
    <citation type="submission" date="2018-07" db="EMBL/GenBank/DDBJ databases">
        <title>Genomic Encyclopedia of Type Strains, Phase III (KMG-III): the genomes of soil and plant-associated and newly described type strains.</title>
        <authorList>
            <person name="Whitman W."/>
        </authorList>
    </citation>
    <scope>NUCLEOTIDE SEQUENCE [LARGE SCALE GENOMIC DNA]</scope>
    <source>
        <strain evidence="1 2">CECT 8236</strain>
    </source>
</reference>
<protein>
    <submittedName>
        <fullName evidence="1">Uncharacterized protein</fullName>
    </submittedName>
</protein>
<keyword evidence="2" id="KW-1185">Reference proteome</keyword>